<organism evidence="1 2">
    <name type="scientific">Ohtaekwangia koreensis</name>
    <dbReference type="NCBI Taxonomy" id="688867"/>
    <lineage>
        <taxon>Bacteria</taxon>
        <taxon>Pseudomonadati</taxon>
        <taxon>Bacteroidota</taxon>
        <taxon>Cytophagia</taxon>
        <taxon>Cytophagales</taxon>
        <taxon>Fulvivirgaceae</taxon>
        <taxon>Ohtaekwangia</taxon>
    </lineage>
</organism>
<dbReference type="AlphaFoldDB" id="A0A1T5JVC5"/>
<protein>
    <submittedName>
        <fullName evidence="1">Uncharacterized protein</fullName>
    </submittedName>
</protein>
<dbReference type="EMBL" id="FUZU01000001">
    <property type="protein sequence ID" value="SKC55310.1"/>
    <property type="molecule type" value="Genomic_DNA"/>
</dbReference>
<evidence type="ECO:0000313" key="1">
    <source>
        <dbReference type="EMBL" id="SKC55310.1"/>
    </source>
</evidence>
<reference evidence="1 2" key="1">
    <citation type="submission" date="2017-02" db="EMBL/GenBank/DDBJ databases">
        <authorList>
            <person name="Peterson S.W."/>
        </authorList>
    </citation>
    <scope>NUCLEOTIDE SEQUENCE [LARGE SCALE GENOMIC DNA]</scope>
    <source>
        <strain evidence="1 2">DSM 25262</strain>
    </source>
</reference>
<gene>
    <name evidence="1" type="ORF">SAMN05660236_1525</name>
</gene>
<name>A0A1T5JVC5_9BACT</name>
<dbReference type="STRING" id="688867.SAMN05660236_1525"/>
<sequence length="46" mass="5484">MITFEVIAITYRKAPYFFRPLITIYITDIACPSIHFLDKGLYEIER</sequence>
<keyword evidence="2" id="KW-1185">Reference proteome</keyword>
<evidence type="ECO:0000313" key="2">
    <source>
        <dbReference type="Proteomes" id="UP000190961"/>
    </source>
</evidence>
<dbReference type="Proteomes" id="UP000190961">
    <property type="component" value="Unassembled WGS sequence"/>
</dbReference>
<accession>A0A1T5JVC5</accession>
<proteinExistence type="predicted"/>